<gene>
    <name evidence="2" type="ORF">TSACC_21758</name>
</gene>
<keyword evidence="3" id="KW-1185">Reference proteome</keyword>
<dbReference type="EMBL" id="BDCO01000002">
    <property type="protein sequence ID" value="GAT33343.1"/>
    <property type="molecule type" value="Genomic_DNA"/>
</dbReference>
<name>A0A146G7L7_TERSA</name>
<evidence type="ECO:0000256" key="1">
    <source>
        <dbReference type="SAM" id="MobiDB-lite"/>
    </source>
</evidence>
<protein>
    <submittedName>
        <fullName evidence="2">Uncharacterized protein</fullName>
    </submittedName>
</protein>
<feature type="region of interest" description="Disordered" evidence="1">
    <location>
        <begin position="67"/>
        <end position="88"/>
    </location>
</feature>
<evidence type="ECO:0000313" key="3">
    <source>
        <dbReference type="Proteomes" id="UP000076023"/>
    </source>
</evidence>
<dbReference type="Proteomes" id="UP000076023">
    <property type="component" value="Unassembled WGS sequence"/>
</dbReference>
<accession>A0A146G7L7</accession>
<proteinExistence type="predicted"/>
<comment type="caution">
    <text evidence="2">The sequence shown here is derived from an EMBL/GenBank/DDBJ whole genome shotgun (WGS) entry which is preliminary data.</text>
</comment>
<sequence>MNPSFAPRLPLEVFHNIGEIALQLGDPGISKSPEKQLTSRTDEGFAPLILLISRLLSDEDPSRIAASSAKDRLRRIPPEQATLTIPGR</sequence>
<dbReference type="AlphaFoldDB" id="A0A146G7L7"/>
<reference evidence="3" key="1">
    <citation type="journal article" date="2017" name="Genome Announc.">
        <title>Draft Genome Sequence of Terrimicrobium sacchariphilum NM-5T, a Facultative Anaerobic Soil Bacterium of the Class Spartobacteria.</title>
        <authorList>
            <person name="Qiu Y.L."/>
            <person name="Tourlousse D.M."/>
            <person name="Matsuura N."/>
            <person name="Ohashi A."/>
            <person name="Sekiguchi Y."/>
        </authorList>
    </citation>
    <scope>NUCLEOTIDE SEQUENCE [LARGE SCALE GENOMIC DNA]</scope>
    <source>
        <strain evidence="3">NM-5</strain>
    </source>
</reference>
<organism evidence="2 3">
    <name type="scientific">Terrimicrobium sacchariphilum</name>
    <dbReference type="NCBI Taxonomy" id="690879"/>
    <lineage>
        <taxon>Bacteria</taxon>
        <taxon>Pseudomonadati</taxon>
        <taxon>Verrucomicrobiota</taxon>
        <taxon>Terrimicrobiia</taxon>
        <taxon>Terrimicrobiales</taxon>
        <taxon>Terrimicrobiaceae</taxon>
        <taxon>Terrimicrobium</taxon>
    </lineage>
</organism>
<dbReference type="InParanoid" id="A0A146G7L7"/>
<evidence type="ECO:0000313" key="2">
    <source>
        <dbReference type="EMBL" id="GAT33343.1"/>
    </source>
</evidence>